<dbReference type="Gene3D" id="1.10.3290.10">
    <property type="entry name" value="Fido-like domain"/>
    <property type="match status" value="1"/>
</dbReference>
<name>A0A2N3KIV1_9PROT</name>
<feature type="domain" description="Fido" evidence="3">
    <location>
        <begin position="249"/>
        <end position="399"/>
    </location>
</feature>
<protein>
    <submittedName>
        <fullName evidence="4">Cell filamentation protein Fic</fullName>
    </submittedName>
</protein>
<dbReference type="InterPro" id="IPR003812">
    <property type="entry name" value="Fido"/>
</dbReference>
<gene>
    <name evidence="4" type="ORF">COO20_21610</name>
</gene>
<dbReference type="EMBL" id="NWTK01000017">
    <property type="protein sequence ID" value="PKR50471.1"/>
    <property type="molecule type" value="Genomic_DNA"/>
</dbReference>
<dbReference type="PANTHER" id="PTHR13504">
    <property type="entry name" value="FIDO DOMAIN-CONTAINING PROTEIN DDB_G0283145"/>
    <property type="match status" value="1"/>
</dbReference>
<dbReference type="InterPro" id="IPR036597">
    <property type="entry name" value="Fido-like_dom_sf"/>
</dbReference>
<dbReference type="Pfam" id="PF02661">
    <property type="entry name" value="Fic"/>
    <property type="match status" value="1"/>
</dbReference>
<accession>A0A2N3KIV1</accession>
<dbReference type="RefSeq" id="WP_101270305.1">
    <property type="nucleotide sequence ID" value="NZ_NWTK01000017.1"/>
</dbReference>
<comment type="caution">
    <text evidence="4">The sequence shown here is derived from an EMBL/GenBank/DDBJ whole genome shotgun (WGS) entry which is preliminary data.</text>
</comment>
<evidence type="ECO:0000313" key="5">
    <source>
        <dbReference type="Proteomes" id="UP000233597"/>
    </source>
</evidence>
<organism evidence="4 5">
    <name type="scientific">Thalassospira marina</name>
    <dbReference type="NCBI Taxonomy" id="2048283"/>
    <lineage>
        <taxon>Bacteria</taxon>
        <taxon>Pseudomonadati</taxon>
        <taxon>Pseudomonadota</taxon>
        <taxon>Alphaproteobacteria</taxon>
        <taxon>Rhodospirillales</taxon>
        <taxon>Thalassospiraceae</taxon>
        <taxon>Thalassospira</taxon>
    </lineage>
</organism>
<evidence type="ECO:0000259" key="3">
    <source>
        <dbReference type="PROSITE" id="PS51459"/>
    </source>
</evidence>
<dbReference type="InterPro" id="IPR040198">
    <property type="entry name" value="Fido_containing"/>
</dbReference>
<proteinExistence type="predicted"/>
<keyword evidence="2" id="KW-0067">ATP-binding</keyword>
<dbReference type="SUPFAM" id="SSF140931">
    <property type="entry name" value="Fic-like"/>
    <property type="match status" value="1"/>
</dbReference>
<sequence>MKLEIGEARYFQDEPIPAGTRLAGWSALVHAFDLKAPVRHFSCISEKYVRGTRRREGRWEIYDKRFLLEDTLANHLSFALRHENINLLVLKRLFDAVDPSELAAFISATPNGAVTRRAWFFYEILTGERLNLEDAPVVKAVDALDPKLYFTDEGKFSARHRVWDNLLGTGQFCPVIRRTEKLEQFIEMDLSEKAAGTIGRTGGNIVARAASFLLLADSRASFEIEGERPKTDRLQRWGRAVLEAGKRPLNQTEIYRLHRILIGDDRFTEIGYRSEGVFLGERDINNDPLPEFIGAKHSDVAALMNGLNECNNRLRPSDIDAVLQAAIIAFGFVYIHPLADGNGRLHRCLIHHVLAERKFTPPGMVFPVSSVMLDRIDEYRRTLQSHSGPLMEFIEWRPLPSKNVEVTNDTADLYRYFDCTDEAEFLYSCVARTVDYDLPKEILYLKGNDEALRGIMNAIEMPDRLAQDLVMHIRQNKGKLSQKRRNGIFEKLTDGEVSEAEAIIQAAFEDYDAEFGEVA</sequence>
<evidence type="ECO:0000313" key="4">
    <source>
        <dbReference type="EMBL" id="PKR50471.1"/>
    </source>
</evidence>
<feature type="binding site" evidence="2">
    <location>
        <begin position="340"/>
        <end position="347"/>
    </location>
    <ligand>
        <name>ATP</name>
        <dbReference type="ChEBI" id="CHEBI:30616"/>
    </ligand>
</feature>
<feature type="active site" evidence="1">
    <location>
        <position position="336"/>
    </location>
</feature>
<dbReference type="Proteomes" id="UP000233597">
    <property type="component" value="Unassembled WGS sequence"/>
</dbReference>
<reference evidence="4 5" key="1">
    <citation type="submission" date="2017-09" db="EMBL/GenBank/DDBJ databases">
        <title>Biodiversity and function of Thalassospira species in the particle-attached aromatic-hydrocarbon-degrading consortia from the surface seawater of the South China Sea.</title>
        <authorList>
            <person name="Dong C."/>
            <person name="Liu R."/>
            <person name="Shao Z."/>
        </authorList>
    </citation>
    <scope>NUCLEOTIDE SEQUENCE [LARGE SCALE GENOMIC DNA]</scope>
    <source>
        <strain evidence="4 5">CSC1P2</strain>
    </source>
</reference>
<dbReference type="OrthoDB" id="9813719at2"/>
<dbReference type="PROSITE" id="PS51459">
    <property type="entry name" value="FIDO"/>
    <property type="match status" value="1"/>
</dbReference>
<dbReference type="AlphaFoldDB" id="A0A2N3KIV1"/>
<evidence type="ECO:0000256" key="2">
    <source>
        <dbReference type="PIRSR" id="PIRSR640198-2"/>
    </source>
</evidence>
<dbReference type="PANTHER" id="PTHR13504:SF38">
    <property type="entry name" value="FIDO DOMAIN-CONTAINING PROTEIN"/>
    <property type="match status" value="1"/>
</dbReference>
<dbReference type="GO" id="GO:0005524">
    <property type="term" value="F:ATP binding"/>
    <property type="evidence" value="ECO:0007669"/>
    <property type="project" value="UniProtKB-KW"/>
</dbReference>
<evidence type="ECO:0000256" key="1">
    <source>
        <dbReference type="PIRSR" id="PIRSR640198-1"/>
    </source>
</evidence>
<keyword evidence="2" id="KW-0547">Nucleotide-binding</keyword>